<comment type="caution">
    <text evidence="1">The sequence shown here is derived from an EMBL/GenBank/DDBJ whole genome shotgun (WGS) entry which is preliminary data.</text>
</comment>
<protein>
    <submittedName>
        <fullName evidence="1">Uncharacterized protein</fullName>
    </submittedName>
</protein>
<evidence type="ECO:0000313" key="1">
    <source>
        <dbReference type="EMBL" id="MPM87247.1"/>
    </source>
</evidence>
<organism evidence="1">
    <name type="scientific">bioreactor metagenome</name>
    <dbReference type="NCBI Taxonomy" id="1076179"/>
    <lineage>
        <taxon>unclassified sequences</taxon>
        <taxon>metagenomes</taxon>
        <taxon>ecological metagenomes</taxon>
    </lineage>
</organism>
<sequence>MFFSREAERQHYGSVRQPLHFGANLLCVRLGKLLDALHAEIHVVVFVQLVDIDDLFRLFERAAADQCGRVGGVAAVLCNIVVTVMRGDGRHIVRFALDDRSRSYAAVGFTDDAVAIALGEQSAVYEHAALDCCEIAALFGHLFEEEHRALDEFAGLLRKIAVFFELDHLHEPVEADQRLFGGIAGLDIIHMPGDVAPFVRRDGGLDVRAGELAYDHVEHMRHGRFPRAGLDIFRIHLRAHPVARK</sequence>
<dbReference type="EMBL" id="VSSQ01035109">
    <property type="protein sequence ID" value="MPM87247.1"/>
    <property type="molecule type" value="Genomic_DNA"/>
</dbReference>
<name>A0A645DDD1_9ZZZZ</name>
<proteinExistence type="predicted"/>
<accession>A0A645DDD1</accession>
<gene>
    <name evidence="1" type="ORF">SDC9_134342</name>
</gene>
<reference evidence="1" key="1">
    <citation type="submission" date="2019-08" db="EMBL/GenBank/DDBJ databases">
        <authorList>
            <person name="Kucharzyk K."/>
            <person name="Murdoch R.W."/>
            <person name="Higgins S."/>
            <person name="Loffler F."/>
        </authorList>
    </citation>
    <scope>NUCLEOTIDE SEQUENCE</scope>
</reference>
<dbReference type="AlphaFoldDB" id="A0A645DDD1"/>